<keyword evidence="14" id="KW-1185">Reference proteome</keyword>
<evidence type="ECO:0000256" key="11">
    <source>
        <dbReference type="SAM" id="Phobius"/>
    </source>
</evidence>
<dbReference type="InterPro" id="IPR044066">
    <property type="entry name" value="TRIAD_supradom"/>
</dbReference>
<reference evidence="15" key="1">
    <citation type="submission" date="2025-08" db="UniProtKB">
        <authorList>
            <consortium name="RefSeq"/>
        </authorList>
    </citation>
    <scope>IDENTIFICATION</scope>
</reference>
<dbReference type="CDD" id="cd20338">
    <property type="entry name" value="BRcat_RBR_RNF19"/>
    <property type="match status" value="1"/>
</dbReference>
<evidence type="ECO:0000256" key="2">
    <source>
        <dbReference type="ARBA" id="ARBA00012251"/>
    </source>
</evidence>
<dbReference type="InterPro" id="IPR002867">
    <property type="entry name" value="IBR_dom"/>
</dbReference>
<keyword evidence="6 9" id="KW-0863">Zinc-finger</keyword>
<evidence type="ECO:0000256" key="9">
    <source>
        <dbReference type="PROSITE-ProRule" id="PRU00175"/>
    </source>
</evidence>
<dbReference type="GeneID" id="100200102"/>
<organism evidence="14 15">
    <name type="scientific">Hydra vulgaris</name>
    <name type="common">Hydra</name>
    <name type="synonym">Hydra attenuata</name>
    <dbReference type="NCBI Taxonomy" id="6087"/>
    <lineage>
        <taxon>Eukaryota</taxon>
        <taxon>Metazoa</taxon>
        <taxon>Cnidaria</taxon>
        <taxon>Hydrozoa</taxon>
        <taxon>Hydroidolina</taxon>
        <taxon>Anthoathecata</taxon>
        <taxon>Aplanulata</taxon>
        <taxon>Hydridae</taxon>
        <taxon>Hydra</taxon>
    </lineage>
</organism>
<keyword evidence="11" id="KW-0472">Membrane</keyword>
<dbReference type="RefSeq" id="XP_065651492.1">
    <property type="nucleotide sequence ID" value="XM_065795420.1"/>
</dbReference>
<name>A0ABM4BQS0_HYDVU</name>
<evidence type="ECO:0000256" key="6">
    <source>
        <dbReference type="ARBA" id="ARBA00022771"/>
    </source>
</evidence>
<dbReference type="PROSITE" id="PS50089">
    <property type="entry name" value="ZF_RING_2"/>
    <property type="match status" value="1"/>
</dbReference>
<dbReference type="Proteomes" id="UP001652625">
    <property type="component" value="Chromosome 04"/>
</dbReference>
<gene>
    <name evidence="15" type="primary">LOC100200102</name>
</gene>
<evidence type="ECO:0000256" key="3">
    <source>
        <dbReference type="ARBA" id="ARBA00022679"/>
    </source>
</evidence>
<dbReference type="Pfam" id="PF01485">
    <property type="entry name" value="IBR"/>
    <property type="match status" value="2"/>
</dbReference>
<feature type="transmembrane region" description="Helical" evidence="11">
    <location>
        <begin position="298"/>
        <end position="330"/>
    </location>
</feature>
<keyword evidence="11" id="KW-1133">Transmembrane helix</keyword>
<dbReference type="CDD" id="cd20355">
    <property type="entry name" value="Rcat_RBR_RNF19"/>
    <property type="match status" value="1"/>
</dbReference>
<evidence type="ECO:0000256" key="5">
    <source>
        <dbReference type="ARBA" id="ARBA00022737"/>
    </source>
</evidence>
<dbReference type="SMART" id="SM00647">
    <property type="entry name" value="IBR"/>
    <property type="match status" value="2"/>
</dbReference>
<dbReference type="Gene3D" id="3.30.40.10">
    <property type="entry name" value="Zinc/RING finger domain, C3HC4 (zinc finger)"/>
    <property type="match status" value="1"/>
</dbReference>
<feature type="compositionally biased region" description="Low complexity" evidence="10">
    <location>
        <begin position="449"/>
        <end position="458"/>
    </location>
</feature>
<keyword evidence="8" id="KW-0862">Zinc</keyword>
<keyword evidence="7" id="KW-0833">Ubl conjugation pathway</keyword>
<keyword evidence="3" id="KW-0808">Transferase</keyword>
<feature type="domain" description="RING-type" evidence="12">
    <location>
        <begin position="75"/>
        <end position="123"/>
    </location>
</feature>
<feature type="region of interest" description="Disordered" evidence="10">
    <location>
        <begin position="447"/>
        <end position="507"/>
    </location>
</feature>
<feature type="domain" description="RING-type" evidence="13">
    <location>
        <begin position="71"/>
        <end position="288"/>
    </location>
</feature>
<dbReference type="CDD" id="cd16629">
    <property type="entry name" value="RING-HC_RBR_RNF19"/>
    <property type="match status" value="1"/>
</dbReference>
<protein>
    <recommendedName>
        <fullName evidence="2">RBR-type E3 ubiquitin transferase</fullName>
        <ecNumber evidence="2">2.3.2.31</ecNumber>
    </recommendedName>
</protein>
<dbReference type="InterPro" id="IPR001841">
    <property type="entry name" value="Znf_RING"/>
</dbReference>
<dbReference type="InterPro" id="IPR031127">
    <property type="entry name" value="E3_UB_ligase_RBR"/>
</dbReference>
<dbReference type="InterPro" id="IPR013083">
    <property type="entry name" value="Znf_RING/FYVE/PHD"/>
</dbReference>
<evidence type="ECO:0000259" key="13">
    <source>
        <dbReference type="PROSITE" id="PS51873"/>
    </source>
</evidence>
<evidence type="ECO:0000256" key="8">
    <source>
        <dbReference type="ARBA" id="ARBA00022833"/>
    </source>
</evidence>
<keyword evidence="5" id="KW-0677">Repeat</keyword>
<accession>A0ABM4BQS0</accession>
<feature type="transmembrane region" description="Helical" evidence="11">
    <location>
        <begin position="350"/>
        <end position="383"/>
    </location>
</feature>
<evidence type="ECO:0000256" key="10">
    <source>
        <dbReference type="SAM" id="MobiDB-lite"/>
    </source>
</evidence>
<dbReference type="Gene3D" id="1.20.120.1750">
    <property type="match status" value="1"/>
</dbReference>
<dbReference type="EC" id="2.3.2.31" evidence="2"/>
<keyword evidence="11" id="KW-0812">Transmembrane</keyword>
<comment type="catalytic activity">
    <reaction evidence="1">
        <text>[E2 ubiquitin-conjugating enzyme]-S-ubiquitinyl-L-cysteine + [acceptor protein]-L-lysine = [E2 ubiquitin-conjugating enzyme]-L-cysteine + [acceptor protein]-N(6)-ubiquitinyl-L-lysine.</text>
        <dbReference type="EC" id="2.3.2.31"/>
    </reaction>
</comment>
<dbReference type="Gene3D" id="2.20.25.20">
    <property type="match status" value="1"/>
</dbReference>
<evidence type="ECO:0000259" key="12">
    <source>
        <dbReference type="PROSITE" id="PS50089"/>
    </source>
</evidence>
<sequence>MYNPHQKLLFLSIALNKMMSSPTTSSITLSNTNFSLRNIFRNTRKSCNNSIESVSIKSEKQPTTQSYLKEDLLMCNVCFSWKCSSFFPVLLSCEHRNCIDCLRQHLTIAVRECRVLVSCPECSEVFHPSDVQIIFNDDALYLKYEEFTLRRALVGIADIRWCPAPDCGYAVIASGCAGCPQLKCERPGCNYEFCYHCRQVWHPNTTCDLARMQNQFEIRSLSSADRKSLNMNEDIKPCPNCMALIIKMDDGSCNHMTCAVCGGEFCWLCMKEISDLHYLSPSGCTFWGKKPWSRKKKILWQMGTLIGAPVGIALAAGVVLPAMMIGIPIYSGRRIRERFDFNDNVHKRNLAITGGVALSIIVSPFLAALTVGVGVPIALGYVYGVVPISLCRSGGCASVTTSKKGRGVNIEFGDEPYTKTVNNKNSPNRRSEFSGEFSAKVSSVKGFQSSMSGSNSSSIDEQYTSTFHTKENDVQSHTSLIPAPRSTTISITSSLDNMQERPSSFVK</sequence>
<evidence type="ECO:0000256" key="7">
    <source>
        <dbReference type="ARBA" id="ARBA00022786"/>
    </source>
</evidence>
<evidence type="ECO:0000313" key="14">
    <source>
        <dbReference type="Proteomes" id="UP001652625"/>
    </source>
</evidence>
<keyword evidence="4" id="KW-0479">Metal-binding</keyword>
<dbReference type="PROSITE" id="PS51873">
    <property type="entry name" value="TRIAD"/>
    <property type="match status" value="1"/>
</dbReference>
<evidence type="ECO:0000313" key="15">
    <source>
        <dbReference type="RefSeq" id="XP_065651492.1"/>
    </source>
</evidence>
<evidence type="ECO:0000256" key="4">
    <source>
        <dbReference type="ARBA" id="ARBA00022723"/>
    </source>
</evidence>
<evidence type="ECO:0000256" key="1">
    <source>
        <dbReference type="ARBA" id="ARBA00001798"/>
    </source>
</evidence>
<proteinExistence type="predicted"/>
<dbReference type="SUPFAM" id="SSF57850">
    <property type="entry name" value="RING/U-box"/>
    <property type="match status" value="3"/>
</dbReference>
<dbReference type="PANTHER" id="PTHR11685">
    <property type="entry name" value="RBR FAMILY RING FINGER AND IBR DOMAIN-CONTAINING"/>
    <property type="match status" value="1"/>
</dbReference>
<feature type="compositionally biased region" description="Polar residues" evidence="10">
    <location>
        <begin position="475"/>
        <end position="507"/>
    </location>
</feature>